<keyword evidence="2" id="KW-0479">Metal-binding</keyword>
<sequence>MHTRASFLDLILFWLLQFSNHAQTSCERQILISESPCLEPPYIVHMFNRSPLMIYIENFVSAEELHYIPSEILLPQTNDSESSSPGSVNSTHRTSKSTYFYANTDPIVDCIAARAASFQGLLPSRLEPLQVVKYETNGHFAYHRDTLCDPPTGEAECTTAGDRETTFFVYLKAEGVVGGETDFLNMRWMPGTLVDKLWCNFLKCGDEHETLSWLPTPGNALFWENVDGEGKPLDSAVHAGLPVTEGEKMGLNIWTGRGIGINVLGISSISMLESGLGAEMRVFRMSTALSLGESWRMFRRE</sequence>
<dbReference type="Gene3D" id="2.60.120.620">
    <property type="entry name" value="q2cbj1_9rhob like domain"/>
    <property type="match status" value="1"/>
</dbReference>
<keyword evidence="3" id="KW-0223">Dioxygenase</keyword>
<dbReference type="GO" id="GO:0005506">
    <property type="term" value="F:iron ion binding"/>
    <property type="evidence" value="ECO:0007669"/>
    <property type="project" value="InterPro"/>
</dbReference>
<keyword evidence="4" id="KW-0560">Oxidoreductase</keyword>
<feature type="signal peptide" evidence="6">
    <location>
        <begin position="1"/>
        <end position="24"/>
    </location>
</feature>
<comment type="caution">
    <text evidence="8">The sequence shown here is derived from an EMBL/GenBank/DDBJ whole genome shotgun (WGS) entry which is preliminary data.</text>
</comment>
<dbReference type="Pfam" id="PF13640">
    <property type="entry name" value="2OG-FeII_Oxy_3"/>
    <property type="match status" value="1"/>
</dbReference>
<feature type="domain" description="Prolyl 4-hydroxylase alpha subunit" evidence="7">
    <location>
        <begin position="51"/>
        <end position="256"/>
    </location>
</feature>
<dbReference type="OrthoDB" id="420380at2759"/>
<dbReference type="InterPro" id="IPR045054">
    <property type="entry name" value="P4HA-like"/>
</dbReference>
<keyword evidence="9" id="KW-1185">Reference proteome</keyword>
<proteinExistence type="predicted"/>
<name>A0A9P7YSH5_9HELO</name>
<evidence type="ECO:0000256" key="5">
    <source>
        <dbReference type="ARBA" id="ARBA00023004"/>
    </source>
</evidence>
<evidence type="ECO:0000256" key="6">
    <source>
        <dbReference type="SAM" id="SignalP"/>
    </source>
</evidence>
<dbReference type="SMART" id="SM00702">
    <property type="entry name" value="P4Hc"/>
    <property type="match status" value="1"/>
</dbReference>
<evidence type="ECO:0000259" key="7">
    <source>
        <dbReference type="SMART" id="SM00702"/>
    </source>
</evidence>
<dbReference type="InterPro" id="IPR006620">
    <property type="entry name" value="Pro_4_hyd_alph"/>
</dbReference>
<evidence type="ECO:0000256" key="3">
    <source>
        <dbReference type="ARBA" id="ARBA00022964"/>
    </source>
</evidence>
<reference evidence="8" key="1">
    <citation type="journal article" date="2021" name="IMA Fungus">
        <title>Genomic characterization of three marine fungi, including Emericellopsis atlantica sp. nov. with signatures of a generalist lifestyle and marine biomass degradation.</title>
        <authorList>
            <person name="Hagestad O.C."/>
            <person name="Hou L."/>
            <person name="Andersen J.H."/>
            <person name="Hansen E.H."/>
            <person name="Altermark B."/>
            <person name="Li C."/>
            <person name="Kuhnert E."/>
            <person name="Cox R.J."/>
            <person name="Crous P.W."/>
            <person name="Spatafora J.W."/>
            <person name="Lail K."/>
            <person name="Amirebrahimi M."/>
            <person name="Lipzen A."/>
            <person name="Pangilinan J."/>
            <person name="Andreopoulos W."/>
            <person name="Hayes R.D."/>
            <person name="Ng V."/>
            <person name="Grigoriev I.V."/>
            <person name="Jackson S.A."/>
            <person name="Sutton T.D.S."/>
            <person name="Dobson A.D.W."/>
            <person name="Rama T."/>
        </authorList>
    </citation>
    <scope>NUCLEOTIDE SEQUENCE</scope>
    <source>
        <strain evidence="8">TRa018bII</strain>
    </source>
</reference>
<dbReference type="GO" id="GO:0031418">
    <property type="term" value="F:L-ascorbic acid binding"/>
    <property type="evidence" value="ECO:0007669"/>
    <property type="project" value="InterPro"/>
</dbReference>
<dbReference type="GO" id="GO:0005783">
    <property type="term" value="C:endoplasmic reticulum"/>
    <property type="evidence" value="ECO:0007669"/>
    <property type="project" value="TreeGrafter"/>
</dbReference>
<protein>
    <recommendedName>
        <fullName evidence="7">Prolyl 4-hydroxylase alpha subunit domain-containing protein</fullName>
    </recommendedName>
</protein>
<keyword evidence="6" id="KW-0732">Signal</keyword>
<gene>
    <name evidence="8" type="ORF">BJ875DRAFT_415220</name>
</gene>
<comment type="cofactor">
    <cofactor evidence="1">
        <name>L-ascorbate</name>
        <dbReference type="ChEBI" id="CHEBI:38290"/>
    </cofactor>
</comment>
<dbReference type="AlphaFoldDB" id="A0A9P7YSH5"/>
<organism evidence="8 9">
    <name type="scientific">Amylocarpus encephaloides</name>
    <dbReference type="NCBI Taxonomy" id="45428"/>
    <lineage>
        <taxon>Eukaryota</taxon>
        <taxon>Fungi</taxon>
        <taxon>Dikarya</taxon>
        <taxon>Ascomycota</taxon>
        <taxon>Pezizomycotina</taxon>
        <taxon>Leotiomycetes</taxon>
        <taxon>Helotiales</taxon>
        <taxon>Helotiales incertae sedis</taxon>
        <taxon>Amylocarpus</taxon>
    </lineage>
</organism>
<dbReference type="PANTHER" id="PTHR10869:SF246">
    <property type="entry name" value="TRANSMEMBRANE PROLYL 4-HYDROXYLASE"/>
    <property type="match status" value="1"/>
</dbReference>
<evidence type="ECO:0000256" key="2">
    <source>
        <dbReference type="ARBA" id="ARBA00022723"/>
    </source>
</evidence>
<dbReference type="InterPro" id="IPR044862">
    <property type="entry name" value="Pro_4_hyd_alph_FE2OG_OXY"/>
</dbReference>
<keyword evidence="5" id="KW-0408">Iron</keyword>
<dbReference type="PANTHER" id="PTHR10869">
    <property type="entry name" value="PROLYL 4-HYDROXYLASE ALPHA SUBUNIT"/>
    <property type="match status" value="1"/>
</dbReference>
<feature type="chain" id="PRO_5040178809" description="Prolyl 4-hydroxylase alpha subunit domain-containing protein" evidence="6">
    <location>
        <begin position="25"/>
        <end position="301"/>
    </location>
</feature>
<evidence type="ECO:0000256" key="4">
    <source>
        <dbReference type="ARBA" id="ARBA00023002"/>
    </source>
</evidence>
<accession>A0A9P7YSH5</accession>
<dbReference type="Proteomes" id="UP000824998">
    <property type="component" value="Unassembled WGS sequence"/>
</dbReference>
<evidence type="ECO:0000256" key="1">
    <source>
        <dbReference type="ARBA" id="ARBA00001961"/>
    </source>
</evidence>
<dbReference type="EMBL" id="MU251363">
    <property type="protein sequence ID" value="KAG9239004.1"/>
    <property type="molecule type" value="Genomic_DNA"/>
</dbReference>
<dbReference type="GO" id="GO:0004656">
    <property type="term" value="F:procollagen-proline 4-dioxygenase activity"/>
    <property type="evidence" value="ECO:0007669"/>
    <property type="project" value="TreeGrafter"/>
</dbReference>
<evidence type="ECO:0000313" key="8">
    <source>
        <dbReference type="EMBL" id="KAG9239004.1"/>
    </source>
</evidence>
<evidence type="ECO:0000313" key="9">
    <source>
        <dbReference type="Proteomes" id="UP000824998"/>
    </source>
</evidence>